<dbReference type="PROSITE" id="PS51186">
    <property type="entry name" value="GNAT"/>
    <property type="match status" value="1"/>
</dbReference>
<dbReference type="GO" id="GO:0016747">
    <property type="term" value="F:acyltransferase activity, transferring groups other than amino-acyl groups"/>
    <property type="evidence" value="ECO:0007669"/>
    <property type="project" value="InterPro"/>
</dbReference>
<evidence type="ECO:0000313" key="5">
    <source>
        <dbReference type="Proteomes" id="UP000183975"/>
    </source>
</evidence>
<keyword evidence="5" id="KW-1185">Reference proteome</keyword>
<evidence type="ECO:0000256" key="1">
    <source>
        <dbReference type="ARBA" id="ARBA00022679"/>
    </source>
</evidence>
<evidence type="ECO:0000256" key="2">
    <source>
        <dbReference type="ARBA" id="ARBA00023315"/>
    </source>
</evidence>
<gene>
    <name evidence="4" type="ORF">SAMN02745138_00688</name>
</gene>
<name>A0A1M6MVW2_9FIRM</name>
<keyword evidence="2" id="KW-0012">Acyltransferase</keyword>
<evidence type="ECO:0000313" key="4">
    <source>
        <dbReference type="EMBL" id="SHJ87433.1"/>
    </source>
</evidence>
<dbReference type="AlphaFoldDB" id="A0A1M6MVW2"/>
<dbReference type="InterPro" id="IPR050832">
    <property type="entry name" value="Bact_Acetyltransf"/>
</dbReference>
<evidence type="ECO:0000259" key="3">
    <source>
        <dbReference type="PROSITE" id="PS51186"/>
    </source>
</evidence>
<dbReference type="EMBL" id="FRAH01000008">
    <property type="protein sequence ID" value="SHJ87433.1"/>
    <property type="molecule type" value="Genomic_DNA"/>
</dbReference>
<dbReference type="PANTHER" id="PTHR43877">
    <property type="entry name" value="AMINOALKYLPHOSPHONATE N-ACETYLTRANSFERASE-RELATED-RELATED"/>
    <property type="match status" value="1"/>
</dbReference>
<dbReference type="Pfam" id="PF00583">
    <property type="entry name" value="Acetyltransf_1"/>
    <property type="match status" value="1"/>
</dbReference>
<protein>
    <submittedName>
        <fullName evidence="4">Ribosomal protein S18 acetylase RimI</fullName>
    </submittedName>
</protein>
<dbReference type="OrthoDB" id="357176at2"/>
<dbReference type="PANTHER" id="PTHR43877:SF2">
    <property type="entry name" value="AMINOALKYLPHOSPHONATE N-ACETYLTRANSFERASE-RELATED"/>
    <property type="match status" value="1"/>
</dbReference>
<dbReference type="SUPFAM" id="SSF55729">
    <property type="entry name" value="Acyl-CoA N-acyltransferases (Nat)"/>
    <property type="match status" value="1"/>
</dbReference>
<dbReference type="CDD" id="cd04301">
    <property type="entry name" value="NAT_SF"/>
    <property type="match status" value="1"/>
</dbReference>
<dbReference type="Proteomes" id="UP000183975">
    <property type="component" value="Unassembled WGS sequence"/>
</dbReference>
<accession>A0A1M6MVW2</accession>
<dbReference type="RefSeq" id="WP_084730542.1">
    <property type="nucleotide sequence ID" value="NZ_FRAH01000008.1"/>
</dbReference>
<reference evidence="4 5" key="1">
    <citation type="submission" date="2016-11" db="EMBL/GenBank/DDBJ databases">
        <authorList>
            <person name="Jaros S."/>
            <person name="Januszkiewicz K."/>
            <person name="Wedrychowicz H."/>
        </authorList>
    </citation>
    <scope>NUCLEOTIDE SEQUENCE [LARGE SCALE GENOMIC DNA]</scope>
    <source>
        <strain evidence="4 5">DSM 14214</strain>
    </source>
</reference>
<feature type="domain" description="N-acetyltransferase" evidence="3">
    <location>
        <begin position="9"/>
        <end position="168"/>
    </location>
</feature>
<keyword evidence="1" id="KW-0808">Transferase</keyword>
<sequence length="169" mass="19198">MGKTEMMSKEMRQAVLEDVPTILALLQKRIDWMDEKGLYQWNKTAYLTVYPAEYFAERIGENSVFLAMDGDKAIGVIALFDVDPRWDNDKDAYYVHHLATDPAYPGLGREILTFAETYARNAGKEVLRLDSQKVNDDLSRYYEALGYPAVGECIDGAYVGIKREKPLNG</sequence>
<dbReference type="InterPro" id="IPR016181">
    <property type="entry name" value="Acyl_CoA_acyltransferase"/>
</dbReference>
<keyword evidence="4" id="KW-0689">Ribosomal protein</keyword>
<organism evidence="4 5">
    <name type="scientific">Anaerotignum lactatifermentans DSM 14214</name>
    <dbReference type="NCBI Taxonomy" id="1121323"/>
    <lineage>
        <taxon>Bacteria</taxon>
        <taxon>Bacillati</taxon>
        <taxon>Bacillota</taxon>
        <taxon>Clostridia</taxon>
        <taxon>Lachnospirales</taxon>
        <taxon>Anaerotignaceae</taxon>
        <taxon>Anaerotignum</taxon>
    </lineage>
</organism>
<dbReference type="GO" id="GO:0005840">
    <property type="term" value="C:ribosome"/>
    <property type="evidence" value="ECO:0007669"/>
    <property type="project" value="UniProtKB-KW"/>
</dbReference>
<dbReference type="InterPro" id="IPR000182">
    <property type="entry name" value="GNAT_dom"/>
</dbReference>
<keyword evidence="4" id="KW-0687">Ribonucleoprotein</keyword>
<proteinExistence type="predicted"/>
<dbReference type="Gene3D" id="3.40.630.30">
    <property type="match status" value="1"/>
</dbReference>